<accession>A0A4J1VQI0</accession>
<gene>
    <name evidence="7" type="primary">lmrA_3</name>
    <name evidence="7" type="ORF">SAMEA2814122_00412</name>
</gene>
<reference evidence="7" key="1">
    <citation type="submission" date="2019-04" db="EMBL/GenBank/DDBJ databases">
        <authorList>
            <consortium name="Pathogen Informatics"/>
        </authorList>
    </citation>
    <scope>NUCLEOTIDE SEQUENCE</scope>
    <source>
        <strain evidence="7">GPSC13</strain>
    </source>
</reference>
<sequence length="227" mass="25532">MIEGLIYAEKSFFDKNQSGELTSAIVNDTSVIREFLITTFPNIILSLVMVLGSIVVLFSLDWNLSLLLFITLPCMMFIILPLSNISEKYSRRLQEEIGFLTGQLTEKIQEHELIKTNQAEKSVQDVLDNCIERVQNNSLKSDRVTSFETPFALLFIFATIAVMLTYGGYRISAGYISVGTLVSFLIYLFQLLNPISNIANFVTVYSRSKGSSVALENLLAVPKEKFE</sequence>
<dbReference type="GO" id="GO:0016787">
    <property type="term" value="F:hydrolase activity"/>
    <property type="evidence" value="ECO:0007669"/>
    <property type="project" value="UniProtKB-KW"/>
</dbReference>
<evidence type="ECO:0000256" key="1">
    <source>
        <dbReference type="ARBA" id="ARBA00004651"/>
    </source>
</evidence>
<dbReference type="EMBL" id="CAATGR010000001">
    <property type="protein sequence ID" value="VNP59899.1"/>
    <property type="molecule type" value="Genomic_DNA"/>
</dbReference>
<dbReference type="CDD" id="cd18551">
    <property type="entry name" value="ABC_6TM_LmrA_like"/>
    <property type="match status" value="1"/>
</dbReference>
<evidence type="ECO:0000313" key="7">
    <source>
        <dbReference type="EMBL" id="VNP59899.1"/>
    </source>
</evidence>
<keyword evidence="2 5" id="KW-0812">Transmembrane</keyword>
<feature type="transmembrane region" description="Helical" evidence="5">
    <location>
        <begin position="35"/>
        <end position="58"/>
    </location>
</feature>
<dbReference type="SUPFAM" id="SSF90123">
    <property type="entry name" value="ABC transporter transmembrane region"/>
    <property type="match status" value="1"/>
</dbReference>
<dbReference type="InterPro" id="IPR036640">
    <property type="entry name" value="ABC1_TM_sf"/>
</dbReference>
<proteinExistence type="predicted"/>
<evidence type="ECO:0000259" key="6">
    <source>
        <dbReference type="PROSITE" id="PS50929"/>
    </source>
</evidence>
<feature type="transmembrane region" description="Helical" evidence="5">
    <location>
        <begin position="64"/>
        <end position="82"/>
    </location>
</feature>
<evidence type="ECO:0000256" key="4">
    <source>
        <dbReference type="ARBA" id="ARBA00023136"/>
    </source>
</evidence>
<feature type="transmembrane region" description="Helical" evidence="5">
    <location>
        <begin position="151"/>
        <end position="169"/>
    </location>
</feature>
<dbReference type="EC" id="3.6.3.44" evidence="7"/>
<dbReference type="GO" id="GO:0015421">
    <property type="term" value="F:ABC-type oligopeptide transporter activity"/>
    <property type="evidence" value="ECO:0007669"/>
    <property type="project" value="TreeGrafter"/>
</dbReference>
<keyword evidence="3 5" id="KW-1133">Transmembrane helix</keyword>
<dbReference type="InterPro" id="IPR039421">
    <property type="entry name" value="Type_1_exporter"/>
</dbReference>
<feature type="domain" description="ABC transmembrane type-1" evidence="6">
    <location>
        <begin position="1"/>
        <end position="207"/>
    </location>
</feature>
<dbReference type="PROSITE" id="PS50929">
    <property type="entry name" value="ABC_TM1F"/>
    <property type="match status" value="1"/>
</dbReference>
<dbReference type="InterPro" id="IPR011527">
    <property type="entry name" value="ABC1_TM_dom"/>
</dbReference>
<dbReference type="Pfam" id="PF00664">
    <property type="entry name" value="ABC_membrane"/>
    <property type="match status" value="1"/>
</dbReference>
<comment type="subcellular location">
    <subcellularLocation>
        <location evidence="1">Cell membrane</location>
        <topology evidence="1">Multi-pass membrane protein</topology>
    </subcellularLocation>
</comment>
<dbReference type="PANTHER" id="PTHR43394">
    <property type="entry name" value="ATP-DEPENDENT PERMEASE MDL1, MITOCHONDRIAL"/>
    <property type="match status" value="1"/>
</dbReference>
<name>A0A4J1VQI0_STREE</name>
<evidence type="ECO:0000256" key="2">
    <source>
        <dbReference type="ARBA" id="ARBA00022692"/>
    </source>
</evidence>
<dbReference type="AlphaFoldDB" id="A0A4J1VQI0"/>
<dbReference type="Gene3D" id="1.20.1560.10">
    <property type="entry name" value="ABC transporter type 1, transmembrane domain"/>
    <property type="match status" value="1"/>
</dbReference>
<evidence type="ECO:0000256" key="3">
    <source>
        <dbReference type="ARBA" id="ARBA00022989"/>
    </source>
</evidence>
<dbReference type="GO" id="GO:0005524">
    <property type="term" value="F:ATP binding"/>
    <property type="evidence" value="ECO:0007669"/>
    <property type="project" value="InterPro"/>
</dbReference>
<dbReference type="GO" id="GO:0005886">
    <property type="term" value="C:plasma membrane"/>
    <property type="evidence" value="ECO:0007669"/>
    <property type="project" value="UniProtKB-SubCell"/>
</dbReference>
<evidence type="ECO:0000256" key="5">
    <source>
        <dbReference type="SAM" id="Phobius"/>
    </source>
</evidence>
<organism evidence="7">
    <name type="scientific">Streptococcus pneumoniae</name>
    <dbReference type="NCBI Taxonomy" id="1313"/>
    <lineage>
        <taxon>Bacteria</taxon>
        <taxon>Bacillati</taxon>
        <taxon>Bacillota</taxon>
        <taxon>Bacilli</taxon>
        <taxon>Lactobacillales</taxon>
        <taxon>Streptococcaceae</taxon>
        <taxon>Streptococcus</taxon>
    </lineage>
</organism>
<keyword evidence="7" id="KW-0378">Hydrolase</keyword>
<keyword evidence="4 5" id="KW-0472">Membrane</keyword>
<protein>
    <submittedName>
        <fullName evidence="7">ABC transporter</fullName>
        <ecNumber evidence="7">3.6.3.44</ecNumber>
    </submittedName>
</protein>
<feature type="transmembrane region" description="Helical" evidence="5">
    <location>
        <begin position="175"/>
        <end position="192"/>
    </location>
</feature>
<dbReference type="PANTHER" id="PTHR43394:SF1">
    <property type="entry name" value="ATP-BINDING CASSETTE SUB-FAMILY B MEMBER 10, MITOCHONDRIAL"/>
    <property type="match status" value="1"/>
</dbReference>